<evidence type="ECO:0000313" key="6">
    <source>
        <dbReference type="Proteomes" id="UP000732378"/>
    </source>
</evidence>
<keyword evidence="6" id="KW-1185">Reference proteome</keyword>
<keyword evidence="2" id="KW-0808">Transferase</keyword>
<evidence type="ECO:0000313" key="5">
    <source>
        <dbReference type="EMBL" id="MBM7507798.1"/>
    </source>
</evidence>
<dbReference type="SUPFAM" id="SSF53756">
    <property type="entry name" value="UDP-Glycosyltransferase/glycogen phosphorylase"/>
    <property type="match status" value="1"/>
</dbReference>
<name>A0ABS2M9D1_9ACTN</name>
<feature type="compositionally biased region" description="Basic and acidic residues" evidence="3">
    <location>
        <begin position="38"/>
        <end position="47"/>
    </location>
</feature>
<protein>
    <submittedName>
        <fullName evidence="5">Glycosyltransferase involved in cell wall biosynthesis</fullName>
    </submittedName>
</protein>
<dbReference type="Gene3D" id="3.40.50.2000">
    <property type="entry name" value="Glycogen Phosphorylase B"/>
    <property type="match status" value="2"/>
</dbReference>
<evidence type="ECO:0000256" key="1">
    <source>
        <dbReference type="ARBA" id="ARBA00022676"/>
    </source>
</evidence>
<dbReference type="EMBL" id="JAFBBZ010000001">
    <property type="protein sequence ID" value="MBM7507798.1"/>
    <property type="molecule type" value="Genomic_DNA"/>
</dbReference>
<gene>
    <name evidence="5" type="ORF">JOE61_001612</name>
</gene>
<evidence type="ECO:0000256" key="3">
    <source>
        <dbReference type="SAM" id="MobiDB-lite"/>
    </source>
</evidence>
<keyword evidence="1" id="KW-0328">Glycosyltransferase</keyword>
<dbReference type="RefSeq" id="WP_307822876.1">
    <property type="nucleotide sequence ID" value="NZ_JACDTV010000011.1"/>
</dbReference>
<proteinExistence type="predicted"/>
<sequence>MSISVAPASAQAGPRPLTIASVPSGHVYVRHLAPEGATHEARVRRLPDPPPRVADPEPGQWWPPAMLDPAWVRAHDFDLLHLHFGFDALRPEDLVAFADAVHDTGRGLVQTVHDLRNPHHADRGLHDEQLDALVPRADALLTLTPGAAEEIRRRWGREATVVPHPHVVDLRTMAVAADCRARRRTGAFRVGLHVKSLRASMAPMRLLPTLAETVADLPDAVLQVNAHRDVMEGGAREDVELRGWLRRAAEAGRVDLRVHDFLPDDELWAYLGSLDLSVLPYRFGTHSGWLEACRDLGTTVLAPTCGYFAEQGPVLGYEHDEDHVDLDSLASAVRRAHAERPRWGAGIDERRAQRREVARAHERVYADVARAHGRPVER</sequence>
<organism evidence="5 6">
    <name type="scientific">Nocardioides salarius</name>
    <dbReference type="NCBI Taxonomy" id="374513"/>
    <lineage>
        <taxon>Bacteria</taxon>
        <taxon>Bacillati</taxon>
        <taxon>Actinomycetota</taxon>
        <taxon>Actinomycetes</taxon>
        <taxon>Propionibacteriales</taxon>
        <taxon>Nocardioidaceae</taxon>
        <taxon>Nocardioides</taxon>
    </lineage>
</organism>
<comment type="caution">
    <text evidence="5">The sequence shown here is derived from an EMBL/GenBank/DDBJ whole genome shotgun (WGS) entry which is preliminary data.</text>
</comment>
<evidence type="ECO:0000256" key="2">
    <source>
        <dbReference type="ARBA" id="ARBA00022679"/>
    </source>
</evidence>
<dbReference type="Proteomes" id="UP000732378">
    <property type="component" value="Unassembled WGS sequence"/>
</dbReference>
<dbReference type="InterPro" id="IPR028098">
    <property type="entry name" value="Glyco_trans_4-like_N"/>
</dbReference>
<accession>A0ABS2M9D1</accession>
<dbReference type="Pfam" id="PF13439">
    <property type="entry name" value="Glyco_transf_4"/>
    <property type="match status" value="1"/>
</dbReference>
<reference evidence="5 6" key="1">
    <citation type="submission" date="2021-01" db="EMBL/GenBank/DDBJ databases">
        <title>Sequencing the genomes of 1000 actinobacteria strains.</title>
        <authorList>
            <person name="Klenk H.-P."/>
        </authorList>
    </citation>
    <scope>NUCLEOTIDE SEQUENCE [LARGE SCALE GENOMIC DNA]</scope>
    <source>
        <strain evidence="5 6">DSM 18239</strain>
    </source>
</reference>
<feature type="domain" description="Glycosyltransferase subfamily 4-like N-terminal" evidence="4">
    <location>
        <begin position="28"/>
        <end position="164"/>
    </location>
</feature>
<feature type="region of interest" description="Disordered" evidence="3">
    <location>
        <begin position="38"/>
        <end position="58"/>
    </location>
</feature>
<evidence type="ECO:0000259" key="4">
    <source>
        <dbReference type="Pfam" id="PF13439"/>
    </source>
</evidence>